<sequence length="129" mass="13915">MIQVPQLTASNGSLGNSTIAFVLGLGEIALLESPTQLVLPDPRPASSVRYASKRKLTLGISKSQEFDIARTRFSKHNRLSKSNNHSPTNERRKVGRPVSPGKASVARSPGNRQCDSLCSPSDSLPPLCY</sequence>
<comment type="caution">
    <text evidence="2">The sequence shown here is derived from an EMBL/GenBank/DDBJ whole genome shotgun (WGS) entry which is preliminary data.</text>
</comment>
<evidence type="ECO:0000313" key="2">
    <source>
        <dbReference type="EMBL" id="RXH75945.1"/>
    </source>
</evidence>
<protein>
    <submittedName>
        <fullName evidence="2">Uncharacterized protein</fullName>
    </submittedName>
</protein>
<proteinExistence type="predicted"/>
<feature type="compositionally biased region" description="Low complexity" evidence="1">
    <location>
        <begin position="114"/>
        <end position="129"/>
    </location>
</feature>
<organism evidence="2 3">
    <name type="scientific">Malus domestica</name>
    <name type="common">Apple</name>
    <name type="synonym">Pyrus malus</name>
    <dbReference type="NCBI Taxonomy" id="3750"/>
    <lineage>
        <taxon>Eukaryota</taxon>
        <taxon>Viridiplantae</taxon>
        <taxon>Streptophyta</taxon>
        <taxon>Embryophyta</taxon>
        <taxon>Tracheophyta</taxon>
        <taxon>Spermatophyta</taxon>
        <taxon>Magnoliopsida</taxon>
        <taxon>eudicotyledons</taxon>
        <taxon>Gunneridae</taxon>
        <taxon>Pentapetalae</taxon>
        <taxon>rosids</taxon>
        <taxon>fabids</taxon>
        <taxon>Rosales</taxon>
        <taxon>Rosaceae</taxon>
        <taxon>Amygdaloideae</taxon>
        <taxon>Maleae</taxon>
        <taxon>Malus</taxon>
    </lineage>
</organism>
<keyword evidence="3" id="KW-1185">Reference proteome</keyword>
<dbReference type="EMBL" id="RDQH01000341">
    <property type="protein sequence ID" value="RXH75945.1"/>
    <property type="molecule type" value="Genomic_DNA"/>
</dbReference>
<feature type="region of interest" description="Disordered" evidence="1">
    <location>
        <begin position="72"/>
        <end position="129"/>
    </location>
</feature>
<name>A0A498I1U4_MALDO</name>
<evidence type="ECO:0000313" key="3">
    <source>
        <dbReference type="Proteomes" id="UP000290289"/>
    </source>
</evidence>
<evidence type="ECO:0000256" key="1">
    <source>
        <dbReference type="SAM" id="MobiDB-lite"/>
    </source>
</evidence>
<dbReference type="AlphaFoldDB" id="A0A498I1U4"/>
<dbReference type="Proteomes" id="UP000290289">
    <property type="component" value="Chromosome 15"/>
</dbReference>
<gene>
    <name evidence="2" type="ORF">DVH24_042732</name>
</gene>
<accession>A0A498I1U4</accession>
<reference evidence="2 3" key="1">
    <citation type="submission" date="2018-10" db="EMBL/GenBank/DDBJ databases">
        <title>A high-quality apple genome assembly.</title>
        <authorList>
            <person name="Hu J."/>
        </authorList>
    </citation>
    <scope>NUCLEOTIDE SEQUENCE [LARGE SCALE GENOMIC DNA]</scope>
    <source>
        <strain evidence="3">cv. HFTH1</strain>
        <tissue evidence="2">Young leaf</tissue>
    </source>
</reference>